<organism evidence="3">
    <name type="scientific">marine metagenome</name>
    <dbReference type="NCBI Taxonomy" id="408172"/>
    <lineage>
        <taxon>unclassified sequences</taxon>
        <taxon>metagenomes</taxon>
        <taxon>ecological metagenomes</taxon>
    </lineage>
</organism>
<dbReference type="AlphaFoldDB" id="A0A382SV99"/>
<keyword evidence="1" id="KW-0479">Metal-binding</keyword>
<feature type="non-terminal residue" evidence="3">
    <location>
        <position position="73"/>
    </location>
</feature>
<protein>
    <submittedName>
        <fullName evidence="3">Uncharacterized protein</fullName>
    </submittedName>
</protein>
<evidence type="ECO:0000256" key="2">
    <source>
        <dbReference type="ARBA" id="ARBA00022801"/>
    </source>
</evidence>
<sequence>MIPSTMRLLVSFTCIILTTLSWRASAKPNVLFIAVDDLASSLGCYGDRLAKTPNIDKLAGSGICFLRAYNQLP</sequence>
<keyword evidence="2" id="KW-0378">Hydrolase</keyword>
<accession>A0A382SV99</accession>
<gene>
    <name evidence="3" type="ORF">METZ01_LOCUS365715</name>
</gene>
<dbReference type="InterPro" id="IPR017850">
    <property type="entry name" value="Alkaline_phosphatase_core_sf"/>
</dbReference>
<dbReference type="GO" id="GO:0046872">
    <property type="term" value="F:metal ion binding"/>
    <property type="evidence" value="ECO:0007669"/>
    <property type="project" value="UniProtKB-KW"/>
</dbReference>
<dbReference type="GO" id="GO:0008484">
    <property type="term" value="F:sulfuric ester hydrolase activity"/>
    <property type="evidence" value="ECO:0007669"/>
    <property type="project" value="TreeGrafter"/>
</dbReference>
<dbReference type="PANTHER" id="PTHR45953">
    <property type="entry name" value="IDURONATE 2-SULFATASE"/>
    <property type="match status" value="1"/>
</dbReference>
<dbReference type="PANTHER" id="PTHR45953:SF1">
    <property type="entry name" value="IDURONATE 2-SULFATASE"/>
    <property type="match status" value="1"/>
</dbReference>
<evidence type="ECO:0000256" key="1">
    <source>
        <dbReference type="ARBA" id="ARBA00022723"/>
    </source>
</evidence>
<dbReference type="Gene3D" id="3.40.720.10">
    <property type="entry name" value="Alkaline Phosphatase, subunit A"/>
    <property type="match status" value="1"/>
</dbReference>
<dbReference type="EMBL" id="UINC01131264">
    <property type="protein sequence ID" value="SVD12861.1"/>
    <property type="molecule type" value="Genomic_DNA"/>
</dbReference>
<dbReference type="GO" id="GO:0005737">
    <property type="term" value="C:cytoplasm"/>
    <property type="evidence" value="ECO:0007669"/>
    <property type="project" value="TreeGrafter"/>
</dbReference>
<name>A0A382SV99_9ZZZZ</name>
<proteinExistence type="predicted"/>
<dbReference type="SUPFAM" id="SSF53649">
    <property type="entry name" value="Alkaline phosphatase-like"/>
    <property type="match status" value="1"/>
</dbReference>
<evidence type="ECO:0000313" key="3">
    <source>
        <dbReference type="EMBL" id="SVD12861.1"/>
    </source>
</evidence>
<reference evidence="3" key="1">
    <citation type="submission" date="2018-05" db="EMBL/GenBank/DDBJ databases">
        <authorList>
            <person name="Lanie J.A."/>
            <person name="Ng W.-L."/>
            <person name="Kazmierczak K.M."/>
            <person name="Andrzejewski T.M."/>
            <person name="Davidsen T.M."/>
            <person name="Wayne K.J."/>
            <person name="Tettelin H."/>
            <person name="Glass J.I."/>
            <person name="Rusch D."/>
            <person name="Podicherti R."/>
            <person name="Tsui H.-C.T."/>
            <person name="Winkler M.E."/>
        </authorList>
    </citation>
    <scope>NUCLEOTIDE SEQUENCE</scope>
</reference>